<dbReference type="PANTHER" id="PTHR14379:SF3">
    <property type="entry name" value="MEIOSIS REGULATOR AND MRNA STABILITY FACTOR 1"/>
    <property type="match status" value="1"/>
</dbReference>
<accession>A0A8T1ZPI8</accession>
<feature type="domain" description="NYN" evidence="2">
    <location>
        <begin position="14"/>
        <end position="143"/>
    </location>
</feature>
<evidence type="ECO:0000256" key="1">
    <source>
        <dbReference type="SAM" id="MobiDB-lite"/>
    </source>
</evidence>
<dbReference type="AlphaFoldDB" id="A0A8T1ZPI8"/>
<name>A0A8T1ZPI8_9BRAS</name>
<evidence type="ECO:0000259" key="2">
    <source>
        <dbReference type="Pfam" id="PF01936"/>
    </source>
</evidence>
<dbReference type="GO" id="GO:0010468">
    <property type="term" value="P:regulation of gene expression"/>
    <property type="evidence" value="ECO:0007669"/>
    <property type="project" value="InterPro"/>
</dbReference>
<feature type="region of interest" description="Disordered" evidence="1">
    <location>
        <begin position="397"/>
        <end position="421"/>
    </location>
</feature>
<protein>
    <submittedName>
        <fullName evidence="3">NYN domain limkain-b1-type</fullName>
    </submittedName>
</protein>
<evidence type="ECO:0000313" key="3">
    <source>
        <dbReference type="EMBL" id="KAG7560979.1"/>
    </source>
</evidence>
<comment type="caution">
    <text evidence="3">The sequence shown here is derived from an EMBL/GenBank/DDBJ whole genome shotgun (WGS) entry which is preliminary data.</text>
</comment>
<sequence length="421" mass="47851">MSSDSDLFVGATTRVFWDLDDFPVPPGKPLESFPKNIEDALEIEGYLSDVSIYAYDSGKLPYKAICHFRMAEILFVQQSERKITRLNSMLLDMIDWAHENPPTLSSQKVNLLVIAKDIPDGDTEFVSVCERLQQRNFNVFVVVPDDCPQEELPLPSTASLVWRWTNLFDGGATTRVFWDVDDFPVPPGKSLDSFPKNIKDALEIEGYLSDVSFFGYDAGKLSYKAMCHYRGAQVLFVHQSEKKCTRLNSMLLDMIDWAYQNPPTRSSQKVNLLVIAKDIPDGDTEFVSVCERLQQRNYNVFVVVPDDCPQEELPLPSTASLVWRWTNLFDGVSYWTWLTGHTKILRAPSLSSQQVNLLVIAKDIPEGDTEFVNVCKALQGRNFNVFVAVPDDCPPEELPPPEAVQENNTRNYNKDFRERAI</sequence>
<dbReference type="CDD" id="cd10910">
    <property type="entry name" value="PIN_limkain_b1_N_like"/>
    <property type="match status" value="2"/>
</dbReference>
<keyword evidence="4" id="KW-1185">Reference proteome</keyword>
<dbReference type="GO" id="GO:0004540">
    <property type="term" value="F:RNA nuclease activity"/>
    <property type="evidence" value="ECO:0007669"/>
    <property type="project" value="InterPro"/>
</dbReference>
<dbReference type="InterPro" id="IPR021139">
    <property type="entry name" value="NYN"/>
</dbReference>
<dbReference type="EMBL" id="JAEFBK010000010">
    <property type="protein sequence ID" value="KAG7560979.1"/>
    <property type="molecule type" value="Genomic_DNA"/>
</dbReference>
<dbReference type="Proteomes" id="UP000694240">
    <property type="component" value="Chromosome 10"/>
</dbReference>
<dbReference type="InterPro" id="IPR024768">
    <property type="entry name" value="Marf1"/>
</dbReference>
<organism evidence="3 4">
    <name type="scientific">Arabidopsis thaliana x Arabidopsis arenosa</name>
    <dbReference type="NCBI Taxonomy" id="1240361"/>
    <lineage>
        <taxon>Eukaryota</taxon>
        <taxon>Viridiplantae</taxon>
        <taxon>Streptophyta</taxon>
        <taxon>Embryophyta</taxon>
        <taxon>Tracheophyta</taxon>
        <taxon>Spermatophyta</taxon>
        <taxon>Magnoliopsida</taxon>
        <taxon>eudicotyledons</taxon>
        <taxon>Gunneridae</taxon>
        <taxon>Pentapetalae</taxon>
        <taxon>rosids</taxon>
        <taxon>malvids</taxon>
        <taxon>Brassicales</taxon>
        <taxon>Brassicaceae</taxon>
        <taxon>Camelineae</taxon>
        <taxon>Arabidopsis</taxon>
    </lineage>
</organism>
<dbReference type="GO" id="GO:0005777">
    <property type="term" value="C:peroxisome"/>
    <property type="evidence" value="ECO:0007669"/>
    <property type="project" value="InterPro"/>
</dbReference>
<gene>
    <name evidence="3" type="ORF">ISN45_Aa05g024460</name>
</gene>
<evidence type="ECO:0000313" key="4">
    <source>
        <dbReference type="Proteomes" id="UP000694240"/>
    </source>
</evidence>
<feature type="compositionally biased region" description="Basic and acidic residues" evidence="1">
    <location>
        <begin position="412"/>
        <end position="421"/>
    </location>
</feature>
<dbReference type="PANTHER" id="PTHR14379">
    <property type="entry name" value="LIMKAIN B LKAP"/>
    <property type="match status" value="1"/>
</dbReference>
<proteinExistence type="predicted"/>
<feature type="domain" description="NYN" evidence="2">
    <location>
        <begin position="175"/>
        <end position="304"/>
    </location>
</feature>
<reference evidence="3 4" key="1">
    <citation type="submission" date="2020-12" db="EMBL/GenBank/DDBJ databases">
        <title>Concerted genomic and epigenomic changes stabilize Arabidopsis allopolyploids.</title>
        <authorList>
            <person name="Chen Z."/>
        </authorList>
    </citation>
    <scope>NUCLEOTIDE SEQUENCE [LARGE SCALE GENOMIC DNA]</scope>
    <source>
        <strain evidence="3">Allo738</strain>
        <tissue evidence="3">Leaf</tissue>
    </source>
</reference>
<dbReference type="Pfam" id="PF01936">
    <property type="entry name" value="NYN"/>
    <property type="match status" value="2"/>
</dbReference>